<dbReference type="EMBL" id="AY301266">
    <property type="protein sequence ID" value="AAP45203.1"/>
    <property type="molecule type" value="Genomic_DNA"/>
</dbReference>
<feature type="region of interest" description="Disordered" evidence="1">
    <location>
        <begin position="59"/>
        <end position="85"/>
    </location>
</feature>
<organism evidence="3">
    <name type="scientific">Mus musculus</name>
    <name type="common">Mouse</name>
    <dbReference type="NCBI Taxonomy" id="10090"/>
    <lineage>
        <taxon>Eukaryota</taxon>
        <taxon>Metazoa</taxon>
        <taxon>Chordata</taxon>
        <taxon>Craniata</taxon>
        <taxon>Vertebrata</taxon>
        <taxon>Euteleostomi</taxon>
        <taxon>Mammalia</taxon>
        <taxon>Eutheria</taxon>
        <taxon>Euarchontoglires</taxon>
        <taxon>Glires</taxon>
        <taxon>Rodentia</taxon>
        <taxon>Myomorpha</taxon>
        <taxon>Muroidea</taxon>
        <taxon>Muridae</taxon>
        <taxon>Murinae</taxon>
        <taxon>Mus</taxon>
        <taxon>Mus</taxon>
    </lineage>
</organism>
<proteinExistence type="predicted"/>
<dbReference type="AlphaFoldDB" id="Q7TSE1"/>
<feature type="signal peptide" evidence="2">
    <location>
        <begin position="1"/>
        <end position="21"/>
    </location>
</feature>
<keyword evidence="2" id="KW-0732">Signal</keyword>
<sequence>MSFLFLRFFFFSSLITGSVKAVLCFCRRGHWNVSCIMLVCLAMELGSYRLTGELSIEDKGEGETMSMTYPNSGGEEDDGVIRGTG</sequence>
<feature type="chain" id="PRO_5004291860" evidence="2">
    <location>
        <begin position="22"/>
        <end position="85"/>
    </location>
</feature>
<evidence type="ECO:0000313" key="3">
    <source>
        <dbReference type="EMBL" id="AAP45203.1"/>
    </source>
</evidence>
<protein>
    <submittedName>
        <fullName evidence="3">Uncharacterized protein unknown</fullName>
    </submittedName>
</protein>
<evidence type="ECO:0000256" key="1">
    <source>
        <dbReference type="SAM" id="MobiDB-lite"/>
    </source>
</evidence>
<reference evidence="3" key="1">
    <citation type="submission" date="2003-05" db="EMBL/GenBank/DDBJ databases">
        <title>Genomic Sequence Analysis in the Mouse t-complex Region.</title>
        <authorList>
            <person name="Brathwaite M."/>
            <person name="Waeltz P."/>
            <person name="Schlessinger D."/>
            <person name="Nagaraja R."/>
        </authorList>
    </citation>
    <scope>NUCLEOTIDE SEQUENCE</scope>
    <source>
        <strain evidence="3">C57BL/6J</strain>
    </source>
</reference>
<gene>
    <name evidence="3" type="primary">unknown</name>
</gene>
<evidence type="ECO:0000256" key="2">
    <source>
        <dbReference type="SAM" id="SignalP"/>
    </source>
</evidence>
<accession>Q7TSE1</accession>
<name>Q7TSE1_MOUSE</name>